<evidence type="ECO:0000256" key="1">
    <source>
        <dbReference type="SAM" id="SignalP"/>
    </source>
</evidence>
<protein>
    <submittedName>
        <fullName evidence="3">Ig-like domain-containing protein</fullName>
    </submittedName>
</protein>
<evidence type="ECO:0000313" key="3">
    <source>
        <dbReference type="WBParaSite" id="ACRNAN_Path_159.g571.t1"/>
    </source>
</evidence>
<feature type="chain" id="PRO_5037687079" evidence="1">
    <location>
        <begin position="24"/>
        <end position="445"/>
    </location>
</feature>
<keyword evidence="2" id="KW-1185">Reference proteome</keyword>
<proteinExistence type="predicted"/>
<sequence length="445" mass="52152">MIFCQFLRLLVISIITSSIFVQADPYCRILKDESYYFKPVSGYHAPYESCKSAFRSNVNDDVISSFECSVSMNETRFFLNDTTQEGKKQHEYLSMLMPDLAPYEENYCVDSFGGLDEVRREFLRGIFSKAFYLKECDLSNNTIIKPVYYWPGQRVELPCRVCHRTSLFNGQVKNWAFLPGLNLSNHIQDLEKSWRNPNKYIDRNQWIVLSHEAGHDLFRLKKFVNCETLPWAANEANAKHCYEPVQMPSRNAAHVPFDDKDGYTARPEKPYSYPYNEPRPNTTFIQRDGKLIIQTPDMDAYGLYRCFDQQTKNQIKFAYFLIPITPIYFLDRKSSNSIHRGECGIRCTFMDSLRKLDKKSPCSTHCLDSYVYRWSEKDGLPSLKRPEYGDSVKYWRFDTFHRFRFLPPDFSDITTKFKSDWIMKCNANKTNLPAAFCNNGVSFSF</sequence>
<dbReference type="Proteomes" id="UP000887540">
    <property type="component" value="Unplaced"/>
</dbReference>
<feature type="signal peptide" evidence="1">
    <location>
        <begin position="1"/>
        <end position="23"/>
    </location>
</feature>
<accession>A0A914C2F3</accession>
<keyword evidence="1" id="KW-0732">Signal</keyword>
<evidence type="ECO:0000313" key="2">
    <source>
        <dbReference type="Proteomes" id="UP000887540"/>
    </source>
</evidence>
<dbReference type="WBParaSite" id="ACRNAN_Path_159.g571.t1">
    <property type="protein sequence ID" value="ACRNAN_Path_159.g571.t1"/>
    <property type="gene ID" value="ACRNAN_Path_159.g571"/>
</dbReference>
<dbReference type="AlphaFoldDB" id="A0A914C2F3"/>
<organism evidence="2 3">
    <name type="scientific">Acrobeloides nanus</name>
    <dbReference type="NCBI Taxonomy" id="290746"/>
    <lineage>
        <taxon>Eukaryota</taxon>
        <taxon>Metazoa</taxon>
        <taxon>Ecdysozoa</taxon>
        <taxon>Nematoda</taxon>
        <taxon>Chromadorea</taxon>
        <taxon>Rhabditida</taxon>
        <taxon>Tylenchina</taxon>
        <taxon>Cephalobomorpha</taxon>
        <taxon>Cephaloboidea</taxon>
        <taxon>Cephalobidae</taxon>
        <taxon>Acrobeloides</taxon>
    </lineage>
</organism>
<reference evidence="3" key="1">
    <citation type="submission" date="2022-11" db="UniProtKB">
        <authorList>
            <consortium name="WormBaseParasite"/>
        </authorList>
    </citation>
    <scope>IDENTIFICATION</scope>
</reference>
<name>A0A914C2F3_9BILA</name>